<accession>A0A1J5SBU2</accession>
<dbReference type="Pfam" id="PF03060">
    <property type="entry name" value="NMO"/>
    <property type="match status" value="1"/>
</dbReference>
<evidence type="ECO:0000313" key="1">
    <source>
        <dbReference type="EMBL" id="OIR01512.1"/>
    </source>
</evidence>
<dbReference type="PANTHER" id="PTHR32332:SF33">
    <property type="entry name" value="NITRONATE MONOOXYGENASE DOMAIN-CONTAINING PROTEIN"/>
    <property type="match status" value="1"/>
</dbReference>
<comment type="caution">
    <text evidence="1">The sequence shown here is derived from an EMBL/GenBank/DDBJ whole genome shotgun (WGS) entry which is preliminary data.</text>
</comment>
<gene>
    <name evidence="1" type="ORF">GALL_164130</name>
</gene>
<dbReference type="AlphaFoldDB" id="A0A1J5SBU2"/>
<organism evidence="1">
    <name type="scientific">mine drainage metagenome</name>
    <dbReference type="NCBI Taxonomy" id="410659"/>
    <lineage>
        <taxon>unclassified sequences</taxon>
        <taxon>metagenomes</taxon>
        <taxon>ecological metagenomes</taxon>
    </lineage>
</organism>
<dbReference type="SUPFAM" id="SSF51412">
    <property type="entry name" value="Inosine monophosphate dehydrogenase (IMPDH)"/>
    <property type="match status" value="1"/>
</dbReference>
<sequence>MGIAVSSWHLARTVSQAGQLGVVSGTALEHTLARRLQLGDSDGKIRLALSQLPVPGAAERILRHYFVPGGKRPDAPFKGVPMPSATPGRDHNELTVAASFTEVFLAKLGHTGVVGVNLLEKIQCNTLPALFGAMLAGVDYVLMGAGIPRTIPGTLDDFAEGRPSELKIDVVDSHEGAGFVQRFEPSAFLGGPRPSLKRPYFLAIVASATLALTLAKKSTGRVDGFVVESELAGGHNAPPRGTMQLSQSGEPIYGPRDLPDLEKIRALGLPFWLAGSYGAPGKLQAALNLGAAGIQVGTAFAFCRESGVDPELRQAVIERSRTRTARLFTDPKASPTGFPFKIADLEGTLSDEAAYQARNRVCDLGYLRHAYQRPDGSLGYRCPSEPADEYVRKGGALEDTIGRKCLCNGLMATVGLGQRQRDGSVERPIVTAGVGIEDVAQFLPPGADSYSAVELIDLLLGRAPESPSGLS</sequence>
<protein>
    <submittedName>
        <fullName evidence="1">Nitronate monooxygenase</fullName>
    </submittedName>
</protein>
<keyword evidence="1" id="KW-0560">Oxidoreductase</keyword>
<proteinExistence type="predicted"/>
<dbReference type="Gene3D" id="3.20.20.70">
    <property type="entry name" value="Aldolase class I"/>
    <property type="match status" value="1"/>
</dbReference>
<dbReference type="InterPro" id="IPR013785">
    <property type="entry name" value="Aldolase_TIM"/>
</dbReference>
<reference evidence="1" key="1">
    <citation type="submission" date="2016-10" db="EMBL/GenBank/DDBJ databases">
        <title>Sequence of Gallionella enrichment culture.</title>
        <authorList>
            <person name="Poehlein A."/>
            <person name="Muehling M."/>
            <person name="Daniel R."/>
        </authorList>
    </citation>
    <scope>NUCLEOTIDE SEQUENCE</scope>
</reference>
<dbReference type="GO" id="GO:0004497">
    <property type="term" value="F:monooxygenase activity"/>
    <property type="evidence" value="ECO:0007669"/>
    <property type="project" value="UniProtKB-KW"/>
</dbReference>
<dbReference type="EMBL" id="MLJW01000083">
    <property type="protein sequence ID" value="OIR01512.1"/>
    <property type="molecule type" value="Genomic_DNA"/>
</dbReference>
<keyword evidence="1" id="KW-0503">Monooxygenase</keyword>
<dbReference type="PANTHER" id="PTHR32332">
    <property type="entry name" value="2-NITROPROPANE DIOXYGENASE"/>
    <property type="match status" value="1"/>
</dbReference>
<name>A0A1J5SBU2_9ZZZZ</name>